<gene>
    <name evidence="2" type="ORF">PGLA1383_LOCUS36332</name>
</gene>
<reference evidence="2" key="1">
    <citation type="submission" date="2021-02" db="EMBL/GenBank/DDBJ databases">
        <authorList>
            <person name="Dougan E. K."/>
            <person name="Rhodes N."/>
            <person name="Thang M."/>
            <person name="Chan C."/>
        </authorList>
    </citation>
    <scope>NUCLEOTIDE SEQUENCE</scope>
</reference>
<protein>
    <submittedName>
        <fullName evidence="2">Uncharacterized protein</fullName>
    </submittedName>
</protein>
<feature type="compositionally biased region" description="Low complexity" evidence="1">
    <location>
        <begin position="42"/>
        <end position="55"/>
    </location>
</feature>
<evidence type="ECO:0000313" key="2">
    <source>
        <dbReference type="EMBL" id="CAE8618732.1"/>
    </source>
</evidence>
<dbReference type="EMBL" id="CAJNNV010026651">
    <property type="protein sequence ID" value="CAE8618732.1"/>
    <property type="molecule type" value="Genomic_DNA"/>
</dbReference>
<feature type="non-terminal residue" evidence="2">
    <location>
        <position position="84"/>
    </location>
</feature>
<evidence type="ECO:0000313" key="3">
    <source>
        <dbReference type="Proteomes" id="UP000654075"/>
    </source>
</evidence>
<organism evidence="2 3">
    <name type="scientific">Polarella glacialis</name>
    <name type="common">Dinoflagellate</name>
    <dbReference type="NCBI Taxonomy" id="89957"/>
    <lineage>
        <taxon>Eukaryota</taxon>
        <taxon>Sar</taxon>
        <taxon>Alveolata</taxon>
        <taxon>Dinophyceae</taxon>
        <taxon>Suessiales</taxon>
        <taxon>Suessiaceae</taxon>
        <taxon>Polarella</taxon>
    </lineage>
</organism>
<keyword evidence="3" id="KW-1185">Reference proteome</keyword>
<evidence type="ECO:0000256" key="1">
    <source>
        <dbReference type="SAM" id="MobiDB-lite"/>
    </source>
</evidence>
<feature type="non-terminal residue" evidence="2">
    <location>
        <position position="1"/>
    </location>
</feature>
<name>A0A813G306_POLGL</name>
<sequence length="84" mass="8901">LDEEGLENWRYGSVGRAGASAEHIAAVESRAPRAKEVAFDRGAAVSGGSSSSEASRPMTYASPEEELQALSELFSQKFNIPSTP</sequence>
<feature type="region of interest" description="Disordered" evidence="1">
    <location>
        <begin position="41"/>
        <end position="64"/>
    </location>
</feature>
<comment type="caution">
    <text evidence="2">The sequence shown here is derived from an EMBL/GenBank/DDBJ whole genome shotgun (WGS) entry which is preliminary data.</text>
</comment>
<proteinExistence type="predicted"/>
<dbReference type="AlphaFoldDB" id="A0A813G306"/>
<accession>A0A813G306</accession>
<dbReference type="Proteomes" id="UP000654075">
    <property type="component" value="Unassembled WGS sequence"/>
</dbReference>